<dbReference type="GO" id="GO:0032436">
    <property type="term" value="P:positive regulation of proteasomal ubiquitin-dependent protein catabolic process"/>
    <property type="evidence" value="ECO:0007669"/>
    <property type="project" value="TreeGrafter"/>
</dbReference>
<evidence type="ECO:0000313" key="1">
    <source>
        <dbReference type="EMBL" id="KAK0426344.1"/>
    </source>
</evidence>
<dbReference type="PANTHER" id="PTHR13374">
    <property type="entry name" value="DET1 HOMOLOG DE-ETIOLATED-1 HOMOLOG"/>
    <property type="match status" value="1"/>
</dbReference>
<protein>
    <submittedName>
        <fullName evidence="1">Uncharacterized protein</fullName>
    </submittedName>
</protein>
<evidence type="ECO:0000313" key="2">
    <source>
        <dbReference type="Proteomes" id="UP001175271"/>
    </source>
</evidence>
<organism evidence="1 2">
    <name type="scientific">Steinernema hermaphroditum</name>
    <dbReference type="NCBI Taxonomy" id="289476"/>
    <lineage>
        <taxon>Eukaryota</taxon>
        <taxon>Metazoa</taxon>
        <taxon>Ecdysozoa</taxon>
        <taxon>Nematoda</taxon>
        <taxon>Chromadorea</taxon>
        <taxon>Rhabditida</taxon>
        <taxon>Tylenchina</taxon>
        <taxon>Panagrolaimomorpha</taxon>
        <taxon>Strongyloidoidea</taxon>
        <taxon>Steinernematidae</taxon>
        <taxon>Steinernema</taxon>
    </lineage>
</organism>
<proteinExistence type="predicted"/>
<reference evidence="1" key="1">
    <citation type="submission" date="2023-06" db="EMBL/GenBank/DDBJ databases">
        <title>Genomic analysis of the entomopathogenic nematode Steinernema hermaphroditum.</title>
        <authorList>
            <person name="Schwarz E.M."/>
            <person name="Heppert J.K."/>
            <person name="Baniya A."/>
            <person name="Schwartz H.T."/>
            <person name="Tan C.-H."/>
            <person name="Antoshechkin I."/>
            <person name="Sternberg P.W."/>
            <person name="Goodrich-Blair H."/>
            <person name="Dillman A.R."/>
        </authorList>
    </citation>
    <scope>NUCLEOTIDE SEQUENCE</scope>
    <source>
        <strain evidence="1">PS9179</strain>
        <tissue evidence="1">Whole animal</tissue>
    </source>
</reference>
<accession>A0AA39IMW6</accession>
<dbReference type="GO" id="GO:0016567">
    <property type="term" value="P:protein ubiquitination"/>
    <property type="evidence" value="ECO:0007669"/>
    <property type="project" value="TreeGrafter"/>
</dbReference>
<keyword evidence="2" id="KW-1185">Reference proteome</keyword>
<name>A0AA39IMW6_9BILA</name>
<dbReference type="AlphaFoldDB" id="A0AA39IMW6"/>
<dbReference type="GO" id="GO:1990756">
    <property type="term" value="F:ubiquitin-like ligase-substrate adaptor activity"/>
    <property type="evidence" value="ECO:0007669"/>
    <property type="project" value="TreeGrafter"/>
</dbReference>
<dbReference type="PANTHER" id="PTHR13374:SF3">
    <property type="entry name" value="DET1 HOMOLOG"/>
    <property type="match status" value="1"/>
</dbReference>
<dbReference type="GO" id="GO:0031625">
    <property type="term" value="F:ubiquitin protein ligase binding"/>
    <property type="evidence" value="ECO:0007669"/>
    <property type="project" value="TreeGrafter"/>
</dbReference>
<dbReference type="Proteomes" id="UP001175271">
    <property type="component" value="Unassembled WGS sequence"/>
</dbReference>
<dbReference type="InterPro" id="IPR019138">
    <property type="entry name" value="De-etiolated_protein_1_Det1"/>
</dbReference>
<dbReference type="GO" id="GO:0031461">
    <property type="term" value="C:cullin-RING ubiquitin ligase complex"/>
    <property type="evidence" value="ECO:0007669"/>
    <property type="project" value="TreeGrafter"/>
</dbReference>
<dbReference type="GO" id="GO:0005634">
    <property type="term" value="C:nucleus"/>
    <property type="evidence" value="ECO:0007669"/>
    <property type="project" value="TreeGrafter"/>
</dbReference>
<comment type="caution">
    <text evidence="1">The sequence shown here is derived from an EMBL/GenBank/DDBJ whole genome shotgun (WGS) entry which is preliminary data.</text>
</comment>
<sequence length="536" mass="62005">MTVEHHDERIAEQIQRKESLGPMYGIEWCRRRKHANANLPSLLMNRELGMRPQGTQFLRAREFYHCMTPKYALNKVEKPNVVVRRFTPNGKQLICFAGPSVIVYDYLGVQNAQHRTSIDAFDAVFKERFSTTVLSNDETATATIARDYCFVTHDSKHLIILKSRLFDDIMASMPFATAYPNNEALTPLSSPVEYTFVSISLQNGQICSEMKVRCERAINVHSIHLVDRNLALLSVHHQLIYMYRVDEVTGVVGDVMQIGRYMYQNDRLHIDNYDRLNTSARSEKFFTGFKQRFLVYLYEKMKSSGEKKHFLRNRHFYDTLKMSKMQMLGSQLILIRMVPQSSLSQRPPEHGTQLMHFFVILEWQEGIIHGVYGKSSEALFDLFEKYNELFKNGDSAYNYFPSSMEYCYPVRAAHERTKASLISSKNGSIAEARKRILYTLPATLPIYPSVTPYLDPTLFSFDEKFPGIIERAKMMESPLKFFSRKTERLVFELNLESFKGGNVIALFHPTDPFVISFEKNQGDGLLMFHMPQPAVI</sequence>
<dbReference type="Pfam" id="PF09737">
    <property type="entry name" value="Det1"/>
    <property type="match status" value="1"/>
</dbReference>
<gene>
    <name evidence="1" type="ORF">QR680_009657</name>
</gene>
<dbReference type="EMBL" id="JAUCMV010000001">
    <property type="protein sequence ID" value="KAK0426344.1"/>
    <property type="molecule type" value="Genomic_DNA"/>
</dbReference>